<dbReference type="EMBL" id="CP016616">
    <property type="protein sequence ID" value="ANY76819.1"/>
    <property type="molecule type" value="Genomic_DNA"/>
</dbReference>
<reference evidence="1" key="1">
    <citation type="submission" date="2016-07" db="EMBL/GenBank/DDBJ databases">
        <title>Microvirga ossetica sp. nov. a new species of rhizobia isolated from root nodules of the legume species Vicia alpestris Steven originated from North Ossetia region in the Caucasus.</title>
        <authorList>
            <person name="Safronova V.I."/>
            <person name="Kuznetsova I.G."/>
            <person name="Sazanova A.L."/>
            <person name="Belimov A."/>
            <person name="Andronov E."/>
            <person name="Osledkin Y.S."/>
            <person name="Onishchuk O.P."/>
            <person name="Kurchak O.N."/>
            <person name="Shaposhnikov A.I."/>
            <person name="Willems A."/>
            <person name="Tikhonovich I.A."/>
        </authorList>
    </citation>
    <scope>NUCLEOTIDE SEQUENCE [LARGE SCALE GENOMIC DNA]</scope>
    <source>
        <strain evidence="1">V5/3M</strain>
    </source>
</reference>
<dbReference type="AlphaFoldDB" id="A0A1B2EA53"/>
<protein>
    <submittedName>
        <fullName evidence="1">Uncharacterized protein</fullName>
    </submittedName>
</protein>
<organism evidence="1">
    <name type="scientific">Microvirga ossetica</name>
    <dbReference type="NCBI Taxonomy" id="1882682"/>
    <lineage>
        <taxon>Bacteria</taxon>
        <taxon>Pseudomonadati</taxon>
        <taxon>Pseudomonadota</taxon>
        <taxon>Alphaproteobacteria</taxon>
        <taxon>Hyphomicrobiales</taxon>
        <taxon>Methylobacteriaceae</taxon>
        <taxon>Microvirga</taxon>
    </lineage>
</organism>
<proteinExistence type="predicted"/>
<name>A0A1B2EA53_9HYPH</name>
<sequence>MSEDILIHSVTPFRQLSPIDSMRCYARSHRDSRPEEVFMPRRALTVVSGGNGRDPHEPTADTRRIVVLGMLNGLSLDRVAAILGLTRADLERHYRDEIDNGADLALIEASNNMLWLASQKHDLGVSLRANQALLAPRVKNWREPAVEPAISTGNIDDMDLETINREIERLERDMAAAKGTASPKEDRS</sequence>
<accession>A0A1B2EA53</accession>
<gene>
    <name evidence="1" type="ORF">BB934_00115</name>
</gene>
<evidence type="ECO:0000313" key="1">
    <source>
        <dbReference type="EMBL" id="ANY76819.1"/>
    </source>
</evidence>
<dbReference type="KEGG" id="moc:BB934_00115"/>